<dbReference type="RefSeq" id="WP_140726412.1">
    <property type="nucleotide sequence ID" value="NZ_BNBA01000019.1"/>
</dbReference>
<evidence type="ECO:0000313" key="2">
    <source>
        <dbReference type="EMBL" id="GHH55942.1"/>
    </source>
</evidence>
<gene>
    <name evidence="2" type="ORF">GCM10009090_24970</name>
</gene>
<organism evidence="2 3">
    <name type="scientific">Xanthomonas boreopolis</name>
    <dbReference type="NCBI Taxonomy" id="86183"/>
    <lineage>
        <taxon>Bacteria</taxon>
        <taxon>Pseudomonadati</taxon>
        <taxon>Pseudomonadota</taxon>
        <taxon>Gammaproteobacteria</taxon>
        <taxon>Lysobacterales</taxon>
        <taxon>Lysobacteraceae</taxon>
        <taxon>Xanthomonas</taxon>
    </lineage>
</organism>
<evidence type="ECO:0000313" key="3">
    <source>
        <dbReference type="Proteomes" id="UP000623958"/>
    </source>
</evidence>
<dbReference type="AlphaFoldDB" id="A0A919KJ14"/>
<feature type="region of interest" description="Disordered" evidence="1">
    <location>
        <begin position="25"/>
        <end position="44"/>
    </location>
</feature>
<dbReference type="Proteomes" id="UP000623958">
    <property type="component" value="Unassembled WGS sequence"/>
</dbReference>
<protein>
    <submittedName>
        <fullName evidence="2">Uncharacterized protein</fullName>
    </submittedName>
</protein>
<accession>A0A919KJ14</accession>
<keyword evidence="3" id="KW-1185">Reference proteome</keyword>
<evidence type="ECO:0000256" key="1">
    <source>
        <dbReference type="SAM" id="MobiDB-lite"/>
    </source>
</evidence>
<reference evidence="2" key="1">
    <citation type="journal article" date="2014" name="Int. J. Syst. Evol. Microbiol.">
        <title>Complete genome sequence of Corynebacterium casei LMG S-19264T (=DSM 44701T), isolated from a smear-ripened cheese.</title>
        <authorList>
            <consortium name="US DOE Joint Genome Institute (JGI-PGF)"/>
            <person name="Walter F."/>
            <person name="Albersmeier A."/>
            <person name="Kalinowski J."/>
            <person name="Ruckert C."/>
        </authorList>
    </citation>
    <scope>NUCLEOTIDE SEQUENCE</scope>
    <source>
        <strain evidence="2">JCM 13306</strain>
    </source>
</reference>
<dbReference type="EMBL" id="BNBA01000019">
    <property type="protein sequence ID" value="GHH55942.1"/>
    <property type="molecule type" value="Genomic_DNA"/>
</dbReference>
<reference evidence="2" key="2">
    <citation type="submission" date="2020-09" db="EMBL/GenBank/DDBJ databases">
        <authorList>
            <person name="Sun Q."/>
            <person name="Ohkuma M."/>
        </authorList>
    </citation>
    <scope>NUCLEOTIDE SEQUENCE</scope>
    <source>
        <strain evidence="2">JCM 13306</strain>
    </source>
</reference>
<sequence>MGIFSGLLFMHGHIASAELARQLAEPSGLAGERERGRARRRRERAQRRRAALLVRAMTALSPFR</sequence>
<comment type="caution">
    <text evidence="2">The sequence shown here is derived from an EMBL/GenBank/DDBJ whole genome shotgun (WGS) entry which is preliminary data.</text>
</comment>
<proteinExistence type="predicted"/>
<name>A0A919KJ14_9XANT</name>